<feature type="region of interest" description="Disordered" evidence="1">
    <location>
        <begin position="101"/>
        <end position="122"/>
    </location>
</feature>
<name>A0A3P6RLI0_CYLGO</name>
<evidence type="ECO:0000256" key="1">
    <source>
        <dbReference type="SAM" id="MobiDB-lite"/>
    </source>
</evidence>
<organism evidence="2 3">
    <name type="scientific">Cylicostephanus goldi</name>
    <name type="common">Nematode worm</name>
    <dbReference type="NCBI Taxonomy" id="71465"/>
    <lineage>
        <taxon>Eukaryota</taxon>
        <taxon>Metazoa</taxon>
        <taxon>Ecdysozoa</taxon>
        <taxon>Nematoda</taxon>
        <taxon>Chromadorea</taxon>
        <taxon>Rhabditida</taxon>
        <taxon>Rhabditina</taxon>
        <taxon>Rhabditomorpha</taxon>
        <taxon>Strongyloidea</taxon>
        <taxon>Strongylidae</taxon>
        <taxon>Cylicostephanus</taxon>
    </lineage>
</organism>
<reference evidence="2 3" key="1">
    <citation type="submission" date="2018-11" db="EMBL/GenBank/DDBJ databases">
        <authorList>
            <consortium name="Pathogen Informatics"/>
        </authorList>
    </citation>
    <scope>NUCLEOTIDE SEQUENCE [LARGE SCALE GENOMIC DNA]</scope>
</reference>
<dbReference type="EMBL" id="UYRV01000782">
    <property type="protein sequence ID" value="VDK45504.1"/>
    <property type="molecule type" value="Genomic_DNA"/>
</dbReference>
<dbReference type="AlphaFoldDB" id="A0A3P6RLI0"/>
<accession>A0A3P6RLI0</accession>
<proteinExistence type="predicted"/>
<feature type="compositionally biased region" description="Basic and acidic residues" evidence="1">
    <location>
        <begin position="109"/>
        <end position="122"/>
    </location>
</feature>
<protein>
    <submittedName>
        <fullName evidence="2">Uncharacterized protein</fullName>
    </submittedName>
</protein>
<dbReference type="Proteomes" id="UP000271889">
    <property type="component" value="Unassembled WGS sequence"/>
</dbReference>
<evidence type="ECO:0000313" key="3">
    <source>
        <dbReference type="Proteomes" id="UP000271889"/>
    </source>
</evidence>
<dbReference type="OrthoDB" id="5861979at2759"/>
<sequence length="309" mass="33782">MLELNASGDVLMVDENNFESFLQLTIRSALSQIAHADQDRNSQNARGISPHAFSIGQSMQLPGGGELIQVSTPLLVQAEIQEHHPEGQQENAVPNASVETNIENGSSDVHNREHREHHHEYAPHDRDETNIVNEVASGMTAGLETRVSTIMEVSRAPAAMLRPGNGAGLLAHLEALLLNFVTLGDLAGIVNGHMSPLERHRPHFRAHIIENQLNGNSIPSAEGHTHVDLPPSSRSRVKNEFIDLLSASERLAVLTASVSSVICAAGGMLERDWNGRQLDIPETVRNVEIATIQLLLRAILDRNSERIFI</sequence>
<keyword evidence="3" id="KW-1185">Reference proteome</keyword>
<evidence type="ECO:0000313" key="2">
    <source>
        <dbReference type="EMBL" id="VDK45504.1"/>
    </source>
</evidence>
<gene>
    <name evidence="2" type="ORF">CGOC_LOCUS534</name>
</gene>